<evidence type="ECO:0000256" key="1">
    <source>
        <dbReference type="SAM" id="MobiDB-lite"/>
    </source>
</evidence>
<gene>
    <name evidence="3" type="ORF">XDN619_LOCUS16541</name>
</gene>
<feature type="compositionally biased region" description="Low complexity" evidence="1">
    <location>
        <begin position="930"/>
        <end position="983"/>
    </location>
</feature>
<feature type="region of interest" description="Disordered" evidence="1">
    <location>
        <begin position="853"/>
        <end position="880"/>
    </location>
</feature>
<evidence type="ECO:0000259" key="2">
    <source>
        <dbReference type="SMART" id="SM00597"/>
    </source>
</evidence>
<comment type="caution">
    <text evidence="3">The sequence shown here is derived from an EMBL/GenBank/DDBJ whole genome shotgun (WGS) entry which is preliminary data.</text>
</comment>
<organism evidence="3 4">
    <name type="scientific">Rotaria magnacalcarata</name>
    <dbReference type="NCBI Taxonomy" id="392030"/>
    <lineage>
        <taxon>Eukaryota</taxon>
        <taxon>Metazoa</taxon>
        <taxon>Spiralia</taxon>
        <taxon>Gnathifera</taxon>
        <taxon>Rotifera</taxon>
        <taxon>Eurotatoria</taxon>
        <taxon>Bdelloidea</taxon>
        <taxon>Philodinida</taxon>
        <taxon>Philodinidae</taxon>
        <taxon>Rotaria</taxon>
    </lineage>
</organism>
<feature type="region of interest" description="Disordered" evidence="1">
    <location>
        <begin position="901"/>
        <end position="1010"/>
    </location>
</feature>
<feature type="domain" description="TTF-type" evidence="2">
    <location>
        <begin position="1016"/>
        <end position="1106"/>
    </location>
</feature>
<dbReference type="InterPro" id="IPR006580">
    <property type="entry name" value="Znf_TTF"/>
</dbReference>
<dbReference type="SMART" id="SM00597">
    <property type="entry name" value="ZnF_TTF"/>
    <property type="match status" value="1"/>
</dbReference>
<accession>A0A816SYU9</accession>
<evidence type="ECO:0000313" key="3">
    <source>
        <dbReference type="EMBL" id="CAF2090696.1"/>
    </source>
</evidence>
<reference evidence="3" key="1">
    <citation type="submission" date="2021-02" db="EMBL/GenBank/DDBJ databases">
        <authorList>
            <person name="Nowell W R."/>
        </authorList>
    </citation>
    <scope>NUCLEOTIDE SEQUENCE</scope>
</reference>
<name>A0A816SYU9_9BILA</name>
<dbReference type="EMBL" id="CAJNRG010007013">
    <property type="protein sequence ID" value="CAF2090696.1"/>
    <property type="molecule type" value="Genomic_DNA"/>
</dbReference>
<protein>
    <recommendedName>
        <fullName evidence="2">TTF-type domain-containing protein</fullName>
    </recommendedName>
</protein>
<dbReference type="AlphaFoldDB" id="A0A816SYU9"/>
<sequence>MATKMNRNQEFLGNCMWQRNLSNARNININVENIFDNSFKLLLDLLNNYKSINDTDPIGLLLSLFTCIGHFCANSTVNITNHITNLNVFLLLIGPSGCGKSKIISPIKKSVINTIRSLGISKDEAGIVDEFTTASLSTKLAKSNVFIVTDEAEKPLLSMGFYSPLSEGSAADRISGCKFFGTIPTTKDTMTYHLEISLHLSFVGATTGRLWHRLITYYAQGHQSDGFSERFIHYAMPRKKDLTINLPQSLDYDDAEDDNNDIEDDMSDDEYELEKQLNNIKRNLPSLSQILIVCHLLGKREFVLSRNGTKKFYNKVRQYQELSQIEKSDDVNYGSRMGKSAEILCKLAAISQIIKISIEILTLLQEQNKLQYDDTTFSFIRNVTQIIQHKYPSTNTVLQVQSSSCRLAGNLLCTHLLKMLLAIYNIEPILPNDKTLQIESISIHSTTNKIRKHIFNMPQLFFLKRDLTGSMGLLRHFPLDIVNTVMDELINYQLIRQGPYITTTSRGIVHMKSFPSDNILNDPMKRGVIEQIFIDINMDFTGYMSLLCSSIIKDKQILTTAGKQILMLPEHNILYQHLKSKYPNLNLDIHLISNHIDNLQNTNNDLLSTETTHNQNIGIMIYFKKILNMLINNDFYSVVTSIDDQNSDHNIHNEILNVSNQSSALSRVNWQNEKLNNMLSSNNIHQISPTHFSILNNPIINQLSTVCHIPDMTNKEQNLSVLENTTSPLDLNTHSNMSQKLSTFTQKNSIEQIEATVTPNNILTHPQQMNNTTTNIEQHISMSPTTNILLSTSMILDLNNQITSNILNEHNYTTFSQAENNDTRTLNITSTISERSESIVHDQAPFNLYTMDIDQPSQTHQPDETTSCSSDTTSKSLSSTSPAVSLSSLIASRSPPLSIRSISSPTHYSPSISSIPQFTSSMSPPPQYVSSTSTSPPRTSSISSPTECSSTISPSRCSSTISSPEQRSTSLSLSPLSLSPKTSVGRANSSIPLDLSHSSKELPAQPKLSSYPTNKHGRSFRSIWYSNFPWLEYSIKQDAVFCYYCRHFSEGFNLLSRQQSDAFLTGYNNWKNAIAKNYGFSRHETSAAHKFACANYQQFALRTSTETTIMNVIDKSRVELI</sequence>
<feature type="compositionally biased region" description="Low complexity" evidence="1">
    <location>
        <begin position="865"/>
        <end position="880"/>
    </location>
</feature>
<dbReference type="Proteomes" id="UP000663887">
    <property type="component" value="Unassembled WGS sequence"/>
</dbReference>
<proteinExistence type="predicted"/>
<evidence type="ECO:0000313" key="4">
    <source>
        <dbReference type="Proteomes" id="UP000663887"/>
    </source>
</evidence>
<feature type="compositionally biased region" description="Low complexity" evidence="1">
    <location>
        <begin position="901"/>
        <end position="916"/>
    </location>
</feature>